<dbReference type="PANTHER" id="PTHR24007:SF7">
    <property type="entry name" value="BRCA1-ASSOCIATED PROTEIN"/>
    <property type="match status" value="1"/>
</dbReference>
<feature type="domain" description="UBP-type" evidence="8">
    <location>
        <begin position="180"/>
        <end position="272"/>
    </location>
</feature>
<keyword evidence="1" id="KW-0479">Metal-binding</keyword>
<dbReference type="SMART" id="SM00184">
    <property type="entry name" value="RING"/>
    <property type="match status" value="1"/>
</dbReference>
<dbReference type="InterPro" id="IPR034932">
    <property type="entry name" value="BRAP2_RRM"/>
</dbReference>
<feature type="domain" description="RING-type" evidence="7">
    <location>
        <begin position="143"/>
        <end position="183"/>
    </location>
</feature>
<sequence length="466" mass="53167">LNSDLPFLSGNPNVEVTEGIIHLFKENQMTSLEENVLRSEMLCMLAVPATMSCNDLIQFAAPYSPNIEHIKIIRDSTPNEYMVLIKFKDQTCSDEFFKLYNGRTYHSLEDKICHLVYVSLVETMTSTEGASFPIPGLTELPNCPVCLERMDESVEGILTILCNHTFHINCLTQWGDSSCPVCRYCQSPEVETESICFECDDQNDLWICMICGNIGCGRYSAGHAYSHFQSTEHAYAMKLDNNRVWDYTGDNYVHRLVQNKSDGKPVAISNNDADDEDKRDSLALEFTYLLTQQLESQRRYYESKILSLEGETAKKLSLREEEVQLLKKSMSVLQQEHTSTVQQRQNLENKSLSIGNKLKKLAKELDEEKEMNKCMRDNQAQLMERLQSSDENWKKKEKEHLQKINDLQDQLRDVMFYLDAQKKVSQSPAEAQKDIQDGNISVGAAGCSATSASNPSHARKSRKKRK</sequence>
<evidence type="ECO:0000256" key="2">
    <source>
        <dbReference type="ARBA" id="ARBA00022771"/>
    </source>
</evidence>
<dbReference type="GO" id="GO:0061630">
    <property type="term" value="F:ubiquitin protein ligase activity"/>
    <property type="evidence" value="ECO:0000318"/>
    <property type="project" value="GO_Central"/>
</dbReference>
<evidence type="ECO:0008006" key="11">
    <source>
        <dbReference type="Google" id="ProtNLM"/>
    </source>
</evidence>
<dbReference type="InterPro" id="IPR047243">
    <property type="entry name" value="RING-H2_BRAP2"/>
</dbReference>
<dbReference type="OMA" id="RFNSIEP"/>
<feature type="non-terminal residue" evidence="9">
    <location>
        <position position="1"/>
    </location>
</feature>
<evidence type="ECO:0000256" key="1">
    <source>
        <dbReference type="ARBA" id="ARBA00022723"/>
    </source>
</evidence>
<dbReference type="HOGENOM" id="CLU_009969_3_0_1"/>
<dbReference type="STRING" id="10228.B3S5A2"/>
<evidence type="ECO:0000259" key="8">
    <source>
        <dbReference type="PROSITE" id="PS50271"/>
    </source>
</evidence>
<organism evidence="9 10">
    <name type="scientific">Trichoplax adhaerens</name>
    <name type="common">Trichoplax reptans</name>
    <dbReference type="NCBI Taxonomy" id="10228"/>
    <lineage>
        <taxon>Eukaryota</taxon>
        <taxon>Metazoa</taxon>
        <taxon>Placozoa</taxon>
        <taxon>Uniplacotomia</taxon>
        <taxon>Trichoplacea</taxon>
        <taxon>Trichoplacidae</taxon>
        <taxon>Trichoplax</taxon>
    </lineage>
</organism>
<feature type="coiled-coil region" evidence="5">
    <location>
        <begin position="330"/>
        <end position="385"/>
    </location>
</feature>
<dbReference type="InterPro" id="IPR001607">
    <property type="entry name" value="Znf_UBP"/>
</dbReference>
<dbReference type="Proteomes" id="UP000009022">
    <property type="component" value="Unassembled WGS sequence"/>
</dbReference>
<dbReference type="CDD" id="cd16457">
    <property type="entry name" value="RING-H2_BRAP2"/>
    <property type="match status" value="1"/>
</dbReference>
<accession>B3S5A2</accession>
<keyword evidence="10" id="KW-1185">Reference proteome</keyword>
<dbReference type="KEGG" id="tad:TRIADDRAFT_29001"/>
<dbReference type="Pfam" id="PF13639">
    <property type="entry name" value="zf-RING_2"/>
    <property type="match status" value="1"/>
</dbReference>
<dbReference type="GO" id="GO:0005737">
    <property type="term" value="C:cytoplasm"/>
    <property type="evidence" value="ECO:0000318"/>
    <property type="project" value="GO_Central"/>
</dbReference>
<dbReference type="GO" id="GO:0008270">
    <property type="term" value="F:zinc ion binding"/>
    <property type="evidence" value="ECO:0007669"/>
    <property type="project" value="UniProtKB-KW"/>
</dbReference>
<dbReference type="AlphaFoldDB" id="B3S5A2"/>
<evidence type="ECO:0000313" key="9">
    <source>
        <dbReference type="EMBL" id="EDV22101.1"/>
    </source>
</evidence>
<dbReference type="InterPro" id="IPR011422">
    <property type="entry name" value="BRAP2/ETP1_RRM"/>
</dbReference>
<keyword evidence="5" id="KW-0175">Coiled coil</keyword>
<dbReference type="GO" id="GO:0007265">
    <property type="term" value="P:Ras protein signal transduction"/>
    <property type="evidence" value="ECO:0000318"/>
    <property type="project" value="GO_Central"/>
</dbReference>
<name>B3S5A2_TRIAD</name>
<evidence type="ECO:0000313" key="10">
    <source>
        <dbReference type="Proteomes" id="UP000009022"/>
    </source>
</evidence>
<dbReference type="OrthoDB" id="273556at2759"/>
<dbReference type="EMBL" id="DS985250">
    <property type="protein sequence ID" value="EDV22101.1"/>
    <property type="molecule type" value="Genomic_DNA"/>
</dbReference>
<feature type="compositionally biased region" description="Basic residues" evidence="6">
    <location>
        <begin position="457"/>
        <end position="466"/>
    </location>
</feature>
<reference evidence="9 10" key="1">
    <citation type="journal article" date="2008" name="Nature">
        <title>The Trichoplax genome and the nature of placozoans.</title>
        <authorList>
            <person name="Srivastava M."/>
            <person name="Begovic E."/>
            <person name="Chapman J."/>
            <person name="Putnam N.H."/>
            <person name="Hellsten U."/>
            <person name="Kawashima T."/>
            <person name="Kuo A."/>
            <person name="Mitros T."/>
            <person name="Salamov A."/>
            <person name="Carpenter M.L."/>
            <person name="Signorovitch A.Y."/>
            <person name="Moreno M.A."/>
            <person name="Kamm K."/>
            <person name="Grimwood J."/>
            <person name="Schmutz J."/>
            <person name="Shapiro H."/>
            <person name="Grigoriev I.V."/>
            <person name="Buss L.W."/>
            <person name="Schierwater B."/>
            <person name="Dellaporta S.L."/>
            <person name="Rokhsar D.S."/>
        </authorList>
    </citation>
    <scope>NUCLEOTIDE SEQUENCE [LARGE SCALE GENOMIC DNA]</scope>
    <source>
        <strain evidence="9 10">Grell-BS-1999</strain>
    </source>
</reference>
<keyword evidence="3" id="KW-0862">Zinc</keyword>
<dbReference type="InParanoid" id="B3S5A2"/>
<dbReference type="PROSITE" id="PS50271">
    <property type="entry name" value="ZF_UBP"/>
    <property type="match status" value="1"/>
</dbReference>
<dbReference type="GO" id="GO:0016567">
    <property type="term" value="P:protein ubiquitination"/>
    <property type="evidence" value="ECO:0000318"/>
    <property type="project" value="GO_Central"/>
</dbReference>
<dbReference type="eggNOG" id="KOG0804">
    <property type="taxonomic scope" value="Eukaryota"/>
</dbReference>
<protein>
    <recommendedName>
        <fullName evidence="11">BRCA1-associated protein</fullName>
    </recommendedName>
</protein>
<keyword evidence="2 4" id="KW-0863">Zinc-finger</keyword>
<dbReference type="SMART" id="SM00290">
    <property type="entry name" value="ZnF_UBP"/>
    <property type="match status" value="1"/>
</dbReference>
<evidence type="ECO:0000256" key="6">
    <source>
        <dbReference type="SAM" id="MobiDB-lite"/>
    </source>
</evidence>
<feature type="region of interest" description="Disordered" evidence="6">
    <location>
        <begin position="422"/>
        <end position="466"/>
    </location>
</feature>
<evidence type="ECO:0000256" key="5">
    <source>
        <dbReference type="SAM" id="Coils"/>
    </source>
</evidence>
<dbReference type="CTD" id="6756596"/>
<dbReference type="PhylomeDB" id="B3S5A2"/>
<evidence type="ECO:0000256" key="3">
    <source>
        <dbReference type="ARBA" id="ARBA00022833"/>
    </source>
</evidence>
<evidence type="ECO:0000256" key="4">
    <source>
        <dbReference type="PROSITE-ProRule" id="PRU00502"/>
    </source>
</evidence>
<dbReference type="InterPro" id="IPR001841">
    <property type="entry name" value="Znf_RING"/>
</dbReference>
<dbReference type="PANTHER" id="PTHR24007">
    <property type="entry name" value="BRCA1-ASSOCIATED PROTEIN"/>
    <property type="match status" value="1"/>
</dbReference>
<dbReference type="Pfam" id="PF02148">
    <property type="entry name" value="zf-UBP"/>
    <property type="match status" value="1"/>
</dbReference>
<evidence type="ECO:0000259" key="7">
    <source>
        <dbReference type="PROSITE" id="PS50089"/>
    </source>
</evidence>
<dbReference type="SUPFAM" id="SSF57850">
    <property type="entry name" value="RING/U-box"/>
    <property type="match status" value="2"/>
</dbReference>
<proteinExistence type="predicted"/>
<dbReference type="RefSeq" id="XP_002115256.1">
    <property type="nucleotide sequence ID" value="XM_002115220.1"/>
</dbReference>
<dbReference type="Gene3D" id="3.30.40.10">
    <property type="entry name" value="Zinc/RING finger domain, C3HC4 (zinc finger)"/>
    <property type="match status" value="2"/>
</dbReference>
<dbReference type="PROSITE" id="PS50089">
    <property type="entry name" value="ZF_RING_2"/>
    <property type="match status" value="1"/>
</dbReference>
<dbReference type="InterPro" id="IPR013083">
    <property type="entry name" value="Znf_RING/FYVE/PHD"/>
</dbReference>
<gene>
    <name evidence="9" type="ORF">TRIADDRAFT_29001</name>
</gene>
<dbReference type="GeneID" id="6756596"/>
<dbReference type="CDD" id="cd12718">
    <property type="entry name" value="RRM_BRAP2"/>
    <property type="match status" value="1"/>
</dbReference>
<dbReference type="Pfam" id="PF07576">
    <property type="entry name" value="BRAP2"/>
    <property type="match status" value="1"/>
</dbReference>